<name>A0A6L2LFW0_TANCI</name>
<reference evidence="4" key="1">
    <citation type="journal article" date="2019" name="Sci. Rep.">
        <title>Draft genome of Tanacetum cinerariifolium, the natural source of mosquito coil.</title>
        <authorList>
            <person name="Yamashiro T."/>
            <person name="Shiraishi A."/>
            <person name="Satake H."/>
            <person name="Nakayama K."/>
        </authorList>
    </citation>
    <scope>NUCLEOTIDE SEQUENCE</scope>
</reference>
<dbReference type="Pfam" id="PF07727">
    <property type="entry name" value="RVT_2"/>
    <property type="match status" value="1"/>
</dbReference>
<sequence length="317" mass="35651">MVKISKTKEKGDSCIIVGYSTTSKGYKVYNKRTRLILESIHINFDEIKELLKASDYDKSGPAPPLQKTSDHNCSELDNQNHSNEPLSSKLVPTLSPPADTTYSSLRELDLLFSPLYAEFFTACTSSVNKSSSPTDNSTQQETQPPANVKPTTEPITLTTTVHAKENTNNQAADAHFKPYELSIHFVYKYKRLLNPEMCMFVLTVSTAEPLNIKEAMADHAWIEEEVYVAQLDGFVDPDHPKKVYRLRKTLYGLKQAQKAWYDELLNFLMSKGFIKAQLADNATYSASAEDIAVQSCFFDIQLTSFSPRNCIPPEVLL</sequence>
<proteinExistence type="predicted"/>
<feature type="compositionally biased region" description="Polar residues" evidence="1">
    <location>
        <begin position="128"/>
        <end position="145"/>
    </location>
</feature>
<organism evidence="4">
    <name type="scientific">Tanacetum cinerariifolium</name>
    <name type="common">Dalmatian daisy</name>
    <name type="synonym">Chrysanthemum cinerariifolium</name>
    <dbReference type="NCBI Taxonomy" id="118510"/>
    <lineage>
        <taxon>Eukaryota</taxon>
        <taxon>Viridiplantae</taxon>
        <taxon>Streptophyta</taxon>
        <taxon>Embryophyta</taxon>
        <taxon>Tracheophyta</taxon>
        <taxon>Spermatophyta</taxon>
        <taxon>Magnoliopsida</taxon>
        <taxon>eudicotyledons</taxon>
        <taxon>Gunneridae</taxon>
        <taxon>Pentapetalae</taxon>
        <taxon>asterids</taxon>
        <taxon>campanulids</taxon>
        <taxon>Asterales</taxon>
        <taxon>Asteraceae</taxon>
        <taxon>Asteroideae</taxon>
        <taxon>Anthemideae</taxon>
        <taxon>Anthemidinae</taxon>
        <taxon>Tanacetum</taxon>
    </lineage>
</organism>
<feature type="region of interest" description="Disordered" evidence="1">
    <location>
        <begin position="128"/>
        <end position="152"/>
    </location>
</feature>
<evidence type="ECO:0000313" key="4">
    <source>
        <dbReference type="EMBL" id="GEU59114.1"/>
    </source>
</evidence>
<accession>A0A6L2LFW0</accession>
<comment type="caution">
    <text evidence="4">The sequence shown here is derived from an EMBL/GenBank/DDBJ whole genome shotgun (WGS) entry which is preliminary data.</text>
</comment>
<gene>
    <name evidence="4" type="ORF">Tci_031092</name>
</gene>
<feature type="domain" description="Retroviral polymerase SH3-like" evidence="3">
    <location>
        <begin position="5"/>
        <end position="49"/>
    </location>
</feature>
<evidence type="ECO:0000256" key="1">
    <source>
        <dbReference type="SAM" id="MobiDB-lite"/>
    </source>
</evidence>
<feature type="region of interest" description="Disordered" evidence="1">
    <location>
        <begin position="55"/>
        <end position="94"/>
    </location>
</feature>
<dbReference type="AlphaFoldDB" id="A0A6L2LFW0"/>
<evidence type="ECO:0000259" key="3">
    <source>
        <dbReference type="Pfam" id="PF25597"/>
    </source>
</evidence>
<dbReference type="EMBL" id="BKCJ010004114">
    <property type="protein sequence ID" value="GEU59114.1"/>
    <property type="molecule type" value="Genomic_DNA"/>
</dbReference>
<feature type="domain" description="Reverse transcriptase Ty1/copia-type" evidence="2">
    <location>
        <begin position="211"/>
        <end position="278"/>
    </location>
</feature>
<protein>
    <submittedName>
        <fullName evidence="4">Gag-Pol polyprotein</fullName>
    </submittedName>
</protein>
<dbReference type="InterPro" id="IPR013103">
    <property type="entry name" value="RVT_2"/>
</dbReference>
<dbReference type="Pfam" id="PF25597">
    <property type="entry name" value="SH3_retrovirus"/>
    <property type="match status" value="1"/>
</dbReference>
<dbReference type="InterPro" id="IPR057670">
    <property type="entry name" value="SH3_retrovirus"/>
</dbReference>
<feature type="compositionally biased region" description="Polar residues" evidence="1">
    <location>
        <begin position="75"/>
        <end position="86"/>
    </location>
</feature>
<evidence type="ECO:0000259" key="2">
    <source>
        <dbReference type="Pfam" id="PF07727"/>
    </source>
</evidence>